<keyword evidence="4" id="KW-1185">Reference proteome</keyword>
<evidence type="ECO:0000256" key="1">
    <source>
        <dbReference type="SAM" id="MobiDB-lite"/>
    </source>
</evidence>
<dbReference type="EMBL" id="FNFD01000003">
    <property type="protein sequence ID" value="SDJ88263.1"/>
    <property type="molecule type" value="Genomic_DNA"/>
</dbReference>
<reference evidence="3 4" key="1">
    <citation type="submission" date="2016-10" db="EMBL/GenBank/DDBJ databases">
        <authorList>
            <person name="de Groot N.N."/>
        </authorList>
    </citation>
    <scope>NUCLEOTIDE SEQUENCE [LARGE SCALE GENOMIC DNA]</scope>
    <source>
        <strain evidence="3 4">JCM 21544</strain>
    </source>
</reference>
<proteinExistence type="predicted"/>
<accession>A0A1G8XCN9</accession>
<gene>
    <name evidence="3" type="ORF">SAMN05216186_103143</name>
</gene>
<organism evidence="3 4">
    <name type="scientific">Pseudomonas indica</name>
    <dbReference type="NCBI Taxonomy" id="137658"/>
    <lineage>
        <taxon>Bacteria</taxon>
        <taxon>Pseudomonadati</taxon>
        <taxon>Pseudomonadota</taxon>
        <taxon>Gammaproteobacteria</taxon>
        <taxon>Pseudomonadales</taxon>
        <taxon>Pseudomonadaceae</taxon>
        <taxon>Pseudomonas</taxon>
    </lineage>
</organism>
<dbReference type="STRING" id="137658.SAMN05216186_103143"/>
<dbReference type="PANTHER" id="PTHR34351">
    <property type="entry name" value="SLR1927 PROTEIN-RELATED"/>
    <property type="match status" value="1"/>
</dbReference>
<sequence length="319" mass="35504">MAAHPLKARWSRWLERRIPAAASVRLNQRRIFIIPTRVGLAFGIALLLMLLAAINYQNSLAYALTFLLGSLFIVAILHTYRNLAGLIVRAGGGGAVFVGEQARFRVRLESAGRAHQAIALGWPPAPLQALDVPAQGLSECELSQPALRRGWLRPGRLRIESRFPLGILVAWSWVDLDQALLVYPRPLEGDLPLSVGAQEDEDDEGRRAQGPGADDYQGLKPYQPGDSKRRLHWKAFSRGHGLLVKDFAALAGRDLCLDFDALEGDPEHRLSLLCHWVLQFSERLQPFALRLPDQFLPLDNGEAHREACLRALALYGEPR</sequence>
<dbReference type="AlphaFoldDB" id="A0A1G8XCN9"/>
<dbReference type="RefSeq" id="WP_170837179.1">
    <property type="nucleotide sequence ID" value="NZ_FNFD01000003.1"/>
</dbReference>
<name>A0A1G8XCN9_9PSED</name>
<protein>
    <submittedName>
        <fullName evidence="3">Uncharacterized conserved protein, DUF58 family, contains vWF domain</fullName>
    </submittedName>
</protein>
<dbReference type="PANTHER" id="PTHR34351:SF1">
    <property type="entry name" value="SLR1927 PROTEIN"/>
    <property type="match status" value="1"/>
</dbReference>
<evidence type="ECO:0000256" key="2">
    <source>
        <dbReference type="SAM" id="Phobius"/>
    </source>
</evidence>
<keyword evidence="2" id="KW-1133">Transmembrane helix</keyword>
<keyword evidence="2" id="KW-0472">Membrane</keyword>
<evidence type="ECO:0000313" key="3">
    <source>
        <dbReference type="EMBL" id="SDJ88263.1"/>
    </source>
</evidence>
<keyword evidence="2" id="KW-0812">Transmembrane</keyword>
<feature type="transmembrane region" description="Helical" evidence="2">
    <location>
        <begin position="60"/>
        <end position="80"/>
    </location>
</feature>
<evidence type="ECO:0000313" key="4">
    <source>
        <dbReference type="Proteomes" id="UP000198706"/>
    </source>
</evidence>
<feature type="region of interest" description="Disordered" evidence="1">
    <location>
        <begin position="193"/>
        <end position="226"/>
    </location>
</feature>
<dbReference type="Proteomes" id="UP000198706">
    <property type="component" value="Unassembled WGS sequence"/>
</dbReference>
<feature type="transmembrane region" description="Helical" evidence="2">
    <location>
        <begin position="31"/>
        <end position="54"/>
    </location>
</feature>